<feature type="non-terminal residue" evidence="1">
    <location>
        <position position="1"/>
    </location>
</feature>
<dbReference type="AlphaFoldDB" id="A0A9N9SS33"/>
<gene>
    <name evidence="1" type="ORF">DIABBA_LOCUS4509</name>
</gene>
<name>A0A9N9SS33_DIABA</name>
<proteinExistence type="predicted"/>
<dbReference type="OrthoDB" id="6773658at2759"/>
<protein>
    <submittedName>
        <fullName evidence="1">Uncharacterized protein</fullName>
    </submittedName>
</protein>
<feature type="non-terminal residue" evidence="1">
    <location>
        <position position="144"/>
    </location>
</feature>
<keyword evidence="2" id="KW-1185">Reference proteome</keyword>
<organism evidence="1 2">
    <name type="scientific">Diabrotica balteata</name>
    <name type="common">Banded cucumber beetle</name>
    <dbReference type="NCBI Taxonomy" id="107213"/>
    <lineage>
        <taxon>Eukaryota</taxon>
        <taxon>Metazoa</taxon>
        <taxon>Ecdysozoa</taxon>
        <taxon>Arthropoda</taxon>
        <taxon>Hexapoda</taxon>
        <taxon>Insecta</taxon>
        <taxon>Pterygota</taxon>
        <taxon>Neoptera</taxon>
        <taxon>Endopterygota</taxon>
        <taxon>Coleoptera</taxon>
        <taxon>Polyphaga</taxon>
        <taxon>Cucujiformia</taxon>
        <taxon>Chrysomeloidea</taxon>
        <taxon>Chrysomelidae</taxon>
        <taxon>Galerucinae</taxon>
        <taxon>Diabroticina</taxon>
        <taxon>Diabroticites</taxon>
        <taxon>Diabrotica</taxon>
    </lineage>
</organism>
<accession>A0A9N9SS33</accession>
<dbReference type="Proteomes" id="UP001153709">
    <property type="component" value="Chromosome 3"/>
</dbReference>
<dbReference type="EMBL" id="OU898278">
    <property type="protein sequence ID" value="CAG9830852.1"/>
    <property type="molecule type" value="Genomic_DNA"/>
</dbReference>
<evidence type="ECO:0000313" key="1">
    <source>
        <dbReference type="EMBL" id="CAG9830852.1"/>
    </source>
</evidence>
<sequence length="144" mass="16771">MNMEKTKITTNTPSIREKTLNDINLETVSEYIYLGLIMKVSKENQTAEIIRRIRLAWAGFEKLRWILKSTKREQYLKTRIYDECISKTWTLSASSSALSNPTLHISLPQINPMSSILRYLFLVVSSDLLNITWILTRSKMDKNI</sequence>
<reference evidence="1" key="1">
    <citation type="submission" date="2022-01" db="EMBL/GenBank/DDBJ databases">
        <authorList>
            <person name="King R."/>
        </authorList>
    </citation>
    <scope>NUCLEOTIDE SEQUENCE</scope>
</reference>
<evidence type="ECO:0000313" key="2">
    <source>
        <dbReference type="Proteomes" id="UP001153709"/>
    </source>
</evidence>